<sequence length="121" mass="12901">MKLTTTLLALALSTGISLAQTTTTEETTTTTDGAGGTTTTTTTQTSTGTLHEYSPGKTFIVKETSGPMNYRYGQSVTYVTKSGQTLTEEQVRTRVKVGVPVSVQYATEGETRVVNRIIIAD</sequence>
<keyword evidence="2" id="KW-0732">Signal</keyword>
<feature type="chain" id="PRO_5024462031" description="DUF5666 domain-containing protein" evidence="2">
    <location>
        <begin position="20"/>
        <end position="121"/>
    </location>
</feature>
<dbReference type="RefSeq" id="WP_138087581.1">
    <property type="nucleotide sequence ID" value="NZ_VAUV01000013.1"/>
</dbReference>
<dbReference type="AlphaFoldDB" id="A0A5R8KCX1"/>
<dbReference type="EMBL" id="VAUV01000013">
    <property type="protein sequence ID" value="TLD69439.1"/>
    <property type="molecule type" value="Genomic_DNA"/>
</dbReference>
<evidence type="ECO:0000256" key="1">
    <source>
        <dbReference type="SAM" id="MobiDB-lite"/>
    </source>
</evidence>
<keyword evidence="4" id="KW-1185">Reference proteome</keyword>
<reference evidence="3 4" key="1">
    <citation type="submission" date="2019-05" db="EMBL/GenBank/DDBJ databases">
        <title>Verrucobacter flavum gen. nov., sp. nov. a new member of the family Verrucomicrobiaceae.</title>
        <authorList>
            <person name="Szuroczki S."/>
            <person name="Abbaszade G."/>
            <person name="Szabo A."/>
            <person name="Felfoldi T."/>
            <person name="Schumann P."/>
            <person name="Boka K."/>
            <person name="Keki Z."/>
            <person name="Toumi M."/>
            <person name="Toth E."/>
        </authorList>
    </citation>
    <scope>NUCLEOTIDE SEQUENCE [LARGE SCALE GENOMIC DNA]</scope>
    <source>
        <strain evidence="3 4">MG-N-17</strain>
    </source>
</reference>
<feature type="signal peptide" evidence="2">
    <location>
        <begin position="1"/>
        <end position="19"/>
    </location>
</feature>
<proteinExistence type="predicted"/>
<evidence type="ECO:0000313" key="3">
    <source>
        <dbReference type="EMBL" id="TLD69439.1"/>
    </source>
</evidence>
<accession>A0A5R8KCX1</accession>
<name>A0A5R8KCX1_9BACT</name>
<evidence type="ECO:0008006" key="5">
    <source>
        <dbReference type="Google" id="ProtNLM"/>
    </source>
</evidence>
<protein>
    <recommendedName>
        <fullName evidence="5">DUF5666 domain-containing protein</fullName>
    </recommendedName>
</protein>
<dbReference type="OrthoDB" id="199900at2"/>
<comment type="caution">
    <text evidence="3">The sequence shown here is derived from an EMBL/GenBank/DDBJ whole genome shotgun (WGS) entry which is preliminary data.</text>
</comment>
<gene>
    <name evidence="3" type="ORF">FEM03_17500</name>
</gene>
<evidence type="ECO:0000256" key="2">
    <source>
        <dbReference type="SAM" id="SignalP"/>
    </source>
</evidence>
<dbReference type="Proteomes" id="UP000306196">
    <property type="component" value="Unassembled WGS sequence"/>
</dbReference>
<organism evidence="3 4">
    <name type="scientific">Phragmitibacter flavus</name>
    <dbReference type="NCBI Taxonomy" id="2576071"/>
    <lineage>
        <taxon>Bacteria</taxon>
        <taxon>Pseudomonadati</taxon>
        <taxon>Verrucomicrobiota</taxon>
        <taxon>Verrucomicrobiia</taxon>
        <taxon>Verrucomicrobiales</taxon>
        <taxon>Verrucomicrobiaceae</taxon>
        <taxon>Phragmitibacter</taxon>
    </lineage>
</organism>
<feature type="region of interest" description="Disordered" evidence="1">
    <location>
        <begin position="23"/>
        <end position="49"/>
    </location>
</feature>
<evidence type="ECO:0000313" key="4">
    <source>
        <dbReference type="Proteomes" id="UP000306196"/>
    </source>
</evidence>